<feature type="compositionally biased region" description="Pro residues" evidence="2">
    <location>
        <begin position="1"/>
        <end position="11"/>
    </location>
</feature>
<dbReference type="Gene3D" id="3.10.270.10">
    <property type="entry name" value="Urate Oxidase"/>
    <property type="match status" value="1"/>
</dbReference>
<reference evidence="3 4" key="1">
    <citation type="submission" date="2019-02" db="EMBL/GenBank/DDBJ databases">
        <title>Deep-cultivation of Planctomycetes and their phenomic and genomic characterization uncovers novel biology.</title>
        <authorList>
            <person name="Wiegand S."/>
            <person name="Jogler M."/>
            <person name="Boedeker C."/>
            <person name="Pinto D."/>
            <person name="Vollmers J."/>
            <person name="Rivas-Marin E."/>
            <person name="Kohn T."/>
            <person name="Peeters S.H."/>
            <person name="Heuer A."/>
            <person name="Rast P."/>
            <person name="Oberbeckmann S."/>
            <person name="Bunk B."/>
            <person name="Jeske O."/>
            <person name="Meyerdierks A."/>
            <person name="Storesund J.E."/>
            <person name="Kallscheuer N."/>
            <person name="Luecker S."/>
            <person name="Lage O.M."/>
            <person name="Pohl T."/>
            <person name="Merkel B.J."/>
            <person name="Hornburger P."/>
            <person name="Mueller R.-W."/>
            <person name="Bruemmer F."/>
            <person name="Labrenz M."/>
            <person name="Spormann A.M."/>
            <person name="Op den Camp H."/>
            <person name="Overmann J."/>
            <person name="Amann R."/>
            <person name="Jetten M.S.M."/>
            <person name="Mascher T."/>
            <person name="Medema M.H."/>
            <person name="Devos D.P."/>
            <person name="Kaster A.-K."/>
            <person name="Ovreas L."/>
            <person name="Rohde M."/>
            <person name="Galperin M.Y."/>
            <person name="Jogler C."/>
        </authorList>
    </citation>
    <scope>NUCLEOTIDE SEQUENCE [LARGE SCALE GENOMIC DNA]</scope>
    <source>
        <strain evidence="3 4">CA12</strain>
    </source>
</reference>
<protein>
    <submittedName>
        <fullName evidence="3">GTP cyclohydrolase FolE2</fullName>
        <ecNumber evidence="3">3.5.4.16</ecNumber>
    </submittedName>
</protein>
<dbReference type="PANTHER" id="PTHR36445:SF1">
    <property type="entry name" value="GTP CYCLOHYDROLASE MPTA"/>
    <property type="match status" value="1"/>
</dbReference>
<proteinExistence type="predicted"/>
<evidence type="ECO:0000313" key="4">
    <source>
        <dbReference type="Proteomes" id="UP000318741"/>
    </source>
</evidence>
<dbReference type="GO" id="GO:0003934">
    <property type="term" value="F:GTP cyclohydrolase I activity"/>
    <property type="evidence" value="ECO:0007669"/>
    <property type="project" value="UniProtKB-EC"/>
</dbReference>
<feature type="region of interest" description="Disordered" evidence="2">
    <location>
        <begin position="1"/>
        <end position="44"/>
    </location>
</feature>
<dbReference type="AlphaFoldDB" id="A0A517PCC7"/>
<dbReference type="Pfam" id="PF02649">
    <property type="entry name" value="GCHY-1"/>
    <property type="match status" value="1"/>
</dbReference>
<keyword evidence="1 3" id="KW-0378">Hydrolase</keyword>
<dbReference type="EMBL" id="CP036265">
    <property type="protein sequence ID" value="QDT17034.1"/>
    <property type="molecule type" value="Genomic_DNA"/>
</dbReference>
<accession>A0A517PCC7</accession>
<dbReference type="OrthoDB" id="239637at2"/>
<gene>
    <name evidence="3" type="primary">folE2</name>
    <name evidence="3" type="ORF">CA12_31450</name>
</gene>
<dbReference type="RefSeq" id="WP_145359942.1">
    <property type="nucleotide sequence ID" value="NZ_CP036265.1"/>
</dbReference>
<dbReference type="EC" id="3.5.4.16" evidence="3"/>
<dbReference type="KEGG" id="acaf:CA12_31450"/>
<name>A0A517PCC7_9PLAN</name>
<evidence type="ECO:0000256" key="1">
    <source>
        <dbReference type="ARBA" id="ARBA00022801"/>
    </source>
</evidence>
<dbReference type="Proteomes" id="UP000318741">
    <property type="component" value="Chromosome"/>
</dbReference>
<keyword evidence="4" id="KW-1185">Reference proteome</keyword>
<dbReference type="InterPro" id="IPR003801">
    <property type="entry name" value="GTP_cyclohydrolase_FolE2/MptA"/>
</dbReference>
<evidence type="ECO:0000313" key="3">
    <source>
        <dbReference type="EMBL" id="QDT17034.1"/>
    </source>
</evidence>
<organism evidence="3 4">
    <name type="scientific">Alienimonas californiensis</name>
    <dbReference type="NCBI Taxonomy" id="2527989"/>
    <lineage>
        <taxon>Bacteria</taxon>
        <taxon>Pseudomonadati</taxon>
        <taxon>Planctomycetota</taxon>
        <taxon>Planctomycetia</taxon>
        <taxon>Planctomycetales</taxon>
        <taxon>Planctomycetaceae</taxon>
        <taxon>Alienimonas</taxon>
    </lineage>
</organism>
<sequence length="345" mass="35782">MLSPAVVPPPAGRADAHPTAAPPLPAATVSPAAADTVRPADGPLPDVAVSTAPGVRGRLDRVGMSGVQAVAAVTVDGRPALLPALCDLAVSLDDPHSRGIHMSRLYLRAQDALEQGLAPARLARLVEEMVQSHAGVSEGAFCDVSLTLPVRQPSLVSGESGWRHYPVRCGAALTRAGLTLTASVRVEYSSTCPCSAALSRDLTDEAFREAFGTTGEVSAEAVRAWLAKPGSIAGHPHSQRSLADVTVTLDAAAASFGWQDLIEASEAALGTATQGAVKRADEREFARLNAANPMFCEDAARRLAPAVVGLADVRSYEISVRHLESLHPHDAVASVRGEANRDAAA</sequence>
<dbReference type="PANTHER" id="PTHR36445">
    <property type="entry name" value="GTP CYCLOHYDROLASE MPTA"/>
    <property type="match status" value="1"/>
</dbReference>
<evidence type="ECO:0000256" key="2">
    <source>
        <dbReference type="SAM" id="MobiDB-lite"/>
    </source>
</evidence>
<dbReference type="NCBIfam" id="NF010200">
    <property type="entry name" value="PRK13674.1-1"/>
    <property type="match status" value="1"/>
</dbReference>